<feature type="transmembrane region" description="Helical" evidence="1">
    <location>
        <begin position="100"/>
        <end position="118"/>
    </location>
</feature>
<evidence type="ECO:0000313" key="3">
    <source>
        <dbReference type="EMBL" id="NBJ94834.1"/>
    </source>
</evidence>
<keyword evidence="3" id="KW-0645">Protease</keyword>
<accession>A0A9X5BIU7</accession>
<dbReference type="GO" id="GO:0008237">
    <property type="term" value="F:metallopeptidase activity"/>
    <property type="evidence" value="ECO:0007669"/>
    <property type="project" value="UniProtKB-KW"/>
</dbReference>
<dbReference type="GO" id="GO:0004175">
    <property type="term" value="F:endopeptidase activity"/>
    <property type="evidence" value="ECO:0007669"/>
    <property type="project" value="UniProtKB-ARBA"/>
</dbReference>
<reference evidence="3" key="1">
    <citation type="submission" date="2018-09" db="EMBL/GenBank/DDBJ databases">
        <title>Murine metabolic-syndrome-specific gut microbial biobank.</title>
        <authorList>
            <person name="Liu C."/>
        </authorList>
    </citation>
    <scope>NUCLEOTIDE SEQUENCE</scope>
    <source>
        <strain evidence="3">D42-62</strain>
    </source>
</reference>
<feature type="transmembrane region" description="Helical" evidence="1">
    <location>
        <begin position="155"/>
        <end position="174"/>
    </location>
</feature>
<dbReference type="InterPro" id="IPR003675">
    <property type="entry name" value="Rce1/LyrA-like_dom"/>
</dbReference>
<feature type="transmembrane region" description="Helical" evidence="1">
    <location>
        <begin position="181"/>
        <end position="202"/>
    </location>
</feature>
<keyword evidence="1" id="KW-0812">Transmembrane</keyword>
<dbReference type="GO" id="GO:0080120">
    <property type="term" value="P:CAAX-box protein maturation"/>
    <property type="evidence" value="ECO:0007669"/>
    <property type="project" value="UniProtKB-ARBA"/>
</dbReference>
<gene>
    <name evidence="3" type="ORF">D5281_20205</name>
</gene>
<feature type="transmembrane region" description="Helical" evidence="1">
    <location>
        <begin position="15"/>
        <end position="34"/>
    </location>
</feature>
<protein>
    <submittedName>
        <fullName evidence="3">CPBP family intramembrane metalloprotease</fullName>
    </submittedName>
</protein>
<dbReference type="AlphaFoldDB" id="A0A9X5BIU7"/>
<keyword evidence="1" id="KW-0472">Membrane</keyword>
<evidence type="ECO:0000259" key="2">
    <source>
        <dbReference type="Pfam" id="PF02517"/>
    </source>
</evidence>
<keyword evidence="4" id="KW-1185">Reference proteome</keyword>
<feature type="domain" description="CAAX prenyl protease 2/Lysostaphin resistance protein A-like" evidence="2">
    <location>
        <begin position="100"/>
        <end position="193"/>
    </location>
</feature>
<dbReference type="Pfam" id="PF02517">
    <property type="entry name" value="Rce1-like"/>
    <property type="match status" value="1"/>
</dbReference>
<name>A0A9X5BIU7_9FIRM</name>
<comment type="caution">
    <text evidence="3">The sequence shown here is derived from an EMBL/GenBank/DDBJ whole genome shotgun (WGS) entry which is preliminary data.</text>
</comment>
<organism evidence="3 4">
    <name type="scientific">Parablautia muri</name>
    <dbReference type="NCBI Taxonomy" id="2320879"/>
    <lineage>
        <taxon>Bacteria</taxon>
        <taxon>Bacillati</taxon>
        <taxon>Bacillota</taxon>
        <taxon>Clostridia</taxon>
        <taxon>Lachnospirales</taxon>
        <taxon>Lachnospiraceae</taxon>
        <taxon>Parablautia</taxon>
    </lineage>
</organism>
<proteinExistence type="predicted"/>
<keyword evidence="3" id="KW-0378">Hydrolase</keyword>
<sequence>MILLTLTKVVPSSTIAGYSVFVGVAFFFIVEAVNKTRGAESGLRFNTIAADFKKSGVLLLVLLPSVSGIAALVVGDMIFGGEFVAHVMGRTSSILSFDKTALLIGQVIIAAFGEEIAYRGFFFGKSSKIFPIWVSAVVSSAVFAAGHIATGNIGIVAYDIAGVFIDSLIFSVIYQKSENCVISAFSHILGNAISLVAVFVFFL</sequence>
<keyword evidence="1" id="KW-1133">Transmembrane helix</keyword>
<dbReference type="EMBL" id="QZDT01000052">
    <property type="protein sequence ID" value="NBJ94834.1"/>
    <property type="molecule type" value="Genomic_DNA"/>
</dbReference>
<feature type="transmembrane region" description="Helical" evidence="1">
    <location>
        <begin position="55"/>
        <end position="80"/>
    </location>
</feature>
<dbReference type="OrthoDB" id="3429192at2"/>
<keyword evidence="3" id="KW-0482">Metalloprotease</keyword>
<feature type="transmembrane region" description="Helical" evidence="1">
    <location>
        <begin position="130"/>
        <end position="149"/>
    </location>
</feature>
<evidence type="ECO:0000256" key="1">
    <source>
        <dbReference type="SAM" id="Phobius"/>
    </source>
</evidence>
<dbReference type="Proteomes" id="UP001154420">
    <property type="component" value="Unassembled WGS sequence"/>
</dbReference>
<evidence type="ECO:0000313" key="4">
    <source>
        <dbReference type="Proteomes" id="UP001154420"/>
    </source>
</evidence>